<dbReference type="RefSeq" id="WP_148340192.1">
    <property type="nucleotide sequence ID" value="NZ_LR699119.1"/>
</dbReference>
<dbReference type="NCBIfam" id="TIGR01145">
    <property type="entry name" value="ATP_synt_delta"/>
    <property type="match status" value="1"/>
</dbReference>
<dbReference type="HAMAP" id="MF_01416">
    <property type="entry name" value="ATP_synth_delta_bact"/>
    <property type="match status" value="1"/>
</dbReference>
<dbReference type="Gene3D" id="1.10.520.20">
    <property type="entry name" value="N-terminal domain of the delta subunit of the F1F0-ATP synthase"/>
    <property type="match status" value="1"/>
</dbReference>
<keyword evidence="10" id="KW-1185">Reference proteome</keyword>
<evidence type="ECO:0000313" key="9">
    <source>
        <dbReference type="EMBL" id="VVC76911.1"/>
    </source>
</evidence>
<keyword evidence="2 8" id="KW-0813">Transport</keyword>
<keyword evidence="3 8" id="KW-0375">Hydrogen ion transport</keyword>
<gene>
    <name evidence="8 9" type="primary">atpH</name>
    <name evidence="9" type="ORF">AQUSIP_22380</name>
</gene>
<evidence type="ECO:0000256" key="4">
    <source>
        <dbReference type="ARBA" id="ARBA00023065"/>
    </source>
</evidence>
<dbReference type="Proteomes" id="UP000324194">
    <property type="component" value="Chromosome 1"/>
</dbReference>
<comment type="subcellular location">
    <subcellularLocation>
        <location evidence="8">Cell membrane</location>
        <topology evidence="8">Peripheral membrane protein</topology>
    </subcellularLocation>
    <subcellularLocation>
        <location evidence="1">Membrane</location>
    </subcellularLocation>
</comment>
<evidence type="ECO:0000256" key="3">
    <source>
        <dbReference type="ARBA" id="ARBA00022781"/>
    </source>
</evidence>
<evidence type="ECO:0000256" key="5">
    <source>
        <dbReference type="ARBA" id="ARBA00023136"/>
    </source>
</evidence>
<dbReference type="PANTHER" id="PTHR11910">
    <property type="entry name" value="ATP SYNTHASE DELTA CHAIN"/>
    <property type="match status" value="1"/>
</dbReference>
<protein>
    <recommendedName>
        <fullName evidence="8">ATP synthase subunit delta</fullName>
    </recommendedName>
    <alternativeName>
        <fullName evidence="8">ATP synthase F(1) sector subunit delta</fullName>
    </alternativeName>
    <alternativeName>
        <fullName evidence="8">F-type ATPase subunit delta</fullName>
        <shortName evidence="8">F-ATPase subunit delta</shortName>
    </alternativeName>
</protein>
<dbReference type="InterPro" id="IPR000711">
    <property type="entry name" value="ATPase_OSCP/dsu"/>
</dbReference>
<keyword evidence="5 8" id="KW-0472">Membrane</keyword>
<dbReference type="InterPro" id="IPR026015">
    <property type="entry name" value="ATP_synth_OSCP/delta_N_sf"/>
</dbReference>
<dbReference type="PROSITE" id="PS00389">
    <property type="entry name" value="ATPASE_DELTA"/>
    <property type="match status" value="1"/>
</dbReference>
<dbReference type="PRINTS" id="PR00125">
    <property type="entry name" value="ATPASEDELTA"/>
</dbReference>
<keyword evidence="6 8" id="KW-0139">CF(1)</keyword>
<dbReference type="EMBL" id="LR699119">
    <property type="protein sequence ID" value="VVC76911.1"/>
    <property type="molecule type" value="Genomic_DNA"/>
</dbReference>
<proteinExistence type="inferred from homology"/>
<dbReference type="GO" id="GO:0046933">
    <property type="term" value="F:proton-transporting ATP synthase activity, rotational mechanism"/>
    <property type="evidence" value="ECO:0007669"/>
    <property type="project" value="UniProtKB-UniRule"/>
</dbReference>
<accession>A0A5E4PKH7</accession>
<dbReference type="AlphaFoldDB" id="A0A5E4PKH7"/>
<dbReference type="KEGG" id="asip:AQUSIP_22380"/>
<dbReference type="Pfam" id="PF00213">
    <property type="entry name" value="OSCP"/>
    <property type="match status" value="1"/>
</dbReference>
<comment type="similarity">
    <text evidence="8">Belongs to the ATPase delta chain family.</text>
</comment>
<evidence type="ECO:0000313" key="10">
    <source>
        <dbReference type="Proteomes" id="UP000324194"/>
    </source>
</evidence>
<reference evidence="9 10" key="1">
    <citation type="submission" date="2019-08" db="EMBL/GenBank/DDBJ databases">
        <authorList>
            <person name="Guy L."/>
        </authorList>
    </citation>
    <scope>NUCLEOTIDE SEQUENCE [LARGE SCALE GENOMIC DNA]</scope>
    <source>
        <strain evidence="9 10">SGT-108</strain>
    </source>
</reference>
<dbReference type="SUPFAM" id="SSF47928">
    <property type="entry name" value="N-terminal domain of the delta subunit of the F1F0-ATP synthase"/>
    <property type="match status" value="1"/>
</dbReference>
<name>A0A5E4PKH7_9COXI</name>
<keyword evidence="8" id="KW-1003">Cell membrane</keyword>
<dbReference type="GO" id="GO:0045259">
    <property type="term" value="C:proton-transporting ATP synthase complex"/>
    <property type="evidence" value="ECO:0007669"/>
    <property type="project" value="UniProtKB-KW"/>
</dbReference>
<evidence type="ECO:0000256" key="6">
    <source>
        <dbReference type="ARBA" id="ARBA00023196"/>
    </source>
</evidence>
<keyword evidence="4 8" id="KW-0406">Ion transport</keyword>
<dbReference type="NCBIfam" id="NF004402">
    <property type="entry name" value="PRK05758.2-2"/>
    <property type="match status" value="1"/>
</dbReference>
<dbReference type="OrthoDB" id="9816221at2"/>
<keyword evidence="7 8" id="KW-0066">ATP synthesis</keyword>
<organism evidence="9 10">
    <name type="scientific">Aquicella siphonis</name>
    <dbReference type="NCBI Taxonomy" id="254247"/>
    <lineage>
        <taxon>Bacteria</taxon>
        <taxon>Pseudomonadati</taxon>
        <taxon>Pseudomonadota</taxon>
        <taxon>Gammaproteobacteria</taxon>
        <taxon>Legionellales</taxon>
        <taxon>Coxiellaceae</taxon>
        <taxon>Aquicella</taxon>
    </lineage>
</organism>
<evidence type="ECO:0000256" key="8">
    <source>
        <dbReference type="HAMAP-Rule" id="MF_01416"/>
    </source>
</evidence>
<dbReference type="GO" id="GO:0005886">
    <property type="term" value="C:plasma membrane"/>
    <property type="evidence" value="ECO:0007669"/>
    <property type="project" value="UniProtKB-SubCell"/>
</dbReference>
<comment type="function">
    <text evidence="8">This protein is part of the stalk that links CF(0) to CF(1). It either transmits conformational changes from CF(0) to CF(1) or is implicated in proton conduction.</text>
</comment>
<evidence type="ECO:0000256" key="2">
    <source>
        <dbReference type="ARBA" id="ARBA00022448"/>
    </source>
</evidence>
<evidence type="ECO:0000256" key="7">
    <source>
        <dbReference type="ARBA" id="ARBA00023310"/>
    </source>
</evidence>
<dbReference type="InterPro" id="IPR020781">
    <property type="entry name" value="ATPase_OSCP/d_CS"/>
</dbReference>
<evidence type="ECO:0000256" key="1">
    <source>
        <dbReference type="ARBA" id="ARBA00004370"/>
    </source>
</evidence>
<comment type="function">
    <text evidence="8">F(1)F(0) ATP synthase produces ATP from ADP in the presence of a proton or sodium gradient. F-type ATPases consist of two structural domains, F(1) containing the extramembraneous catalytic core and F(0) containing the membrane proton channel, linked together by a central stalk and a peripheral stalk. During catalysis, ATP synthesis in the catalytic domain of F(1) is coupled via a rotary mechanism of the central stalk subunits to proton translocation.</text>
</comment>
<sequence length="178" mass="19681">MANLSSIARPYALAAFECARESRELPAWKAFLEAASCLAKQPAVVRLLGNPELSTARIFDFFHEILAADINAERKNFLLLLSQNKRLNVLPEIAEGFNLYYAALEKISKVRVITAVETPDSFMNKLSQALTKRIQREVSLQCEVDPALIGGAIIHIGDRVIDGSIRGKLTRLLESLTG</sequence>